<dbReference type="EMBL" id="AP024484">
    <property type="protein sequence ID" value="BCS84540.1"/>
    <property type="molecule type" value="Genomic_DNA"/>
</dbReference>
<dbReference type="InterPro" id="IPR004843">
    <property type="entry name" value="Calcineurin-like_PHP"/>
</dbReference>
<dbReference type="PANTHER" id="PTHR42988:SF2">
    <property type="entry name" value="CYCLIC NUCLEOTIDE PHOSPHODIESTERASE CBUA0032-RELATED"/>
    <property type="match status" value="1"/>
</dbReference>
<dbReference type="SUPFAM" id="SSF56300">
    <property type="entry name" value="Metallo-dependent phosphatases"/>
    <property type="match status" value="1"/>
</dbReference>
<dbReference type="InterPro" id="IPR029052">
    <property type="entry name" value="Metallo-depent_PP-like"/>
</dbReference>
<evidence type="ECO:0000256" key="1">
    <source>
        <dbReference type="ARBA" id="ARBA00022723"/>
    </source>
</evidence>
<keyword evidence="1" id="KW-0479">Metal-binding</keyword>
<feature type="domain" description="Calcineurin-like phosphoesterase" evidence="5">
    <location>
        <begin position="5"/>
        <end position="253"/>
    </location>
</feature>
<dbReference type="InterPro" id="IPR050884">
    <property type="entry name" value="CNP_phosphodiesterase-III"/>
</dbReference>
<organism evidence="6 7">
    <name type="scientific">Prevotella herbatica</name>
    <dbReference type="NCBI Taxonomy" id="2801997"/>
    <lineage>
        <taxon>Bacteria</taxon>
        <taxon>Pseudomonadati</taxon>
        <taxon>Bacteroidota</taxon>
        <taxon>Bacteroidia</taxon>
        <taxon>Bacteroidales</taxon>
        <taxon>Prevotellaceae</taxon>
        <taxon>Prevotella</taxon>
    </lineage>
</organism>
<sequence length="406" mass="45614">MAQVQIAVVSDVHVMDPSLLKEDGKAFTEYISQDRKMLRESTSLLSAFTDSILNSSVKYLLIPGDLTKDGELVSHRYLIDNCLSRLRNAGITVLVIPGNHDVNNPHAVAYDGARKTRVATVSRSEFAQMYKDYGYGNAIARDTASLSYVYQLTPTLRVLALDATESDQNDFSKDICVTPGRLRPATLLFIKEQLANAKKQGITVIGMMHHGLLQHWKYQNKMIPGYVIDNNLSIASMMYKAGLRVMLTGHSHAQDITQYKGIYDVETGSLVSYPSPYRLITLQGDKMKITTHHINTIKGYSGNISFKDYSKSYETRGFNTFLQKVIPTQMPDSVRTKAIDFLSDMMIKNYAGDEKITDAEEAQRIQIANMIRKSYSFKWSIIFRRVSKAIGNDTAPADNDFSIDIK</sequence>
<evidence type="ECO:0000256" key="2">
    <source>
        <dbReference type="ARBA" id="ARBA00022801"/>
    </source>
</evidence>
<evidence type="ECO:0000313" key="7">
    <source>
        <dbReference type="Proteomes" id="UP001319045"/>
    </source>
</evidence>
<dbReference type="Pfam" id="PF00149">
    <property type="entry name" value="Metallophos"/>
    <property type="match status" value="1"/>
</dbReference>
<dbReference type="Proteomes" id="UP001319045">
    <property type="component" value="Chromosome"/>
</dbReference>
<accession>A0ABM7NVP3</accession>
<proteinExistence type="inferred from homology"/>
<evidence type="ECO:0000256" key="4">
    <source>
        <dbReference type="ARBA" id="ARBA00025742"/>
    </source>
</evidence>
<comment type="similarity">
    <text evidence="4">Belongs to the cyclic nucleotide phosphodiesterase class-III family.</text>
</comment>
<reference evidence="6 7" key="1">
    <citation type="journal article" date="2022" name="Int. J. Syst. Evol. Microbiol.">
        <title>Prevotella herbatica sp. nov., a plant polysaccharide-decomposing anaerobic bacterium isolated from a methanogenic reactor.</title>
        <authorList>
            <person name="Uek A."/>
            <person name="Tonouchi A."/>
            <person name="Kaku N."/>
            <person name="Ueki K."/>
        </authorList>
    </citation>
    <scope>NUCLEOTIDE SEQUENCE [LARGE SCALE GENOMIC DNA]</scope>
    <source>
        <strain evidence="6 7">WR041</strain>
    </source>
</reference>
<name>A0ABM7NVP3_9BACT</name>
<evidence type="ECO:0000259" key="5">
    <source>
        <dbReference type="Pfam" id="PF00149"/>
    </source>
</evidence>
<keyword evidence="2" id="KW-0378">Hydrolase</keyword>
<evidence type="ECO:0000313" key="6">
    <source>
        <dbReference type="EMBL" id="BCS84540.1"/>
    </source>
</evidence>
<keyword evidence="7" id="KW-1185">Reference proteome</keyword>
<evidence type="ECO:0000256" key="3">
    <source>
        <dbReference type="ARBA" id="ARBA00023004"/>
    </source>
</evidence>
<keyword evidence="3" id="KW-0408">Iron</keyword>
<dbReference type="Gene3D" id="3.60.21.10">
    <property type="match status" value="1"/>
</dbReference>
<dbReference type="PANTHER" id="PTHR42988">
    <property type="entry name" value="PHOSPHOHYDROLASE"/>
    <property type="match status" value="1"/>
</dbReference>
<protein>
    <submittedName>
        <fullName evidence="6">Metallophosphoesterase</fullName>
    </submittedName>
</protein>
<gene>
    <name evidence="6" type="ORF">prwr041_04330</name>
</gene>